<reference evidence="1 2" key="1">
    <citation type="submission" date="2017-07" db="EMBL/GenBank/DDBJ databases">
        <title>A draft genome sequence of Komagataeibacter oboediens LMG 18849.</title>
        <authorList>
            <person name="Skraban J."/>
            <person name="Cleenwerck I."/>
            <person name="Vandamme P."/>
            <person name="Trcek J."/>
        </authorList>
    </citation>
    <scope>NUCLEOTIDE SEQUENCE [LARGE SCALE GENOMIC DNA]</scope>
    <source>
        <strain evidence="1 2">LMG 18849</strain>
    </source>
</reference>
<sequence>MEVREYDDYVDGTRCWADIDITRWEEFLSPFGEGYADWGLLVEKERVRALIHGLQHDLARMKKVSTPSDRYAYVNLATERQNVAAMLHDAQKYAKLLDAFDRNLTQLISTWSELKKAGAFHTLALGMDLAICKIVHSWLARRLQSLQHV</sequence>
<dbReference type="EMBL" id="NKTX01000063">
    <property type="protein sequence ID" value="PYD79788.1"/>
    <property type="molecule type" value="Genomic_DNA"/>
</dbReference>
<dbReference type="AlphaFoldDB" id="A0A318QQQ3"/>
<name>A0A318QQQ3_9PROT</name>
<dbReference type="Proteomes" id="UP000247417">
    <property type="component" value="Unassembled WGS sequence"/>
</dbReference>
<dbReference type="RefSeq" id="WP_019086601.1">
    <property type="nucleotide sequence ID" value="NZ_NKTX01000063.1"/>
</dbReference>
<organism evidence="1 2">
    <name type="scientific">Komagataeibacter oboediens</name>
    <dbReference type="NCBI Taxonomy" id="65958"/>
    <lineage>
        <taxon>Bacteria</taxon>
        <taxon>Pseudomonadati</taxon>
        <taxon>Pseudomonadota</taxon>
        <taxon>Alphaproteobacteria</taxon>
        <taxon>Acetobacterales</taxon>
        <taxon>Acetobacteraceae</taxon>
        <taxon>Komagataeibacter</taxon>
    </lineage>
</organism>
<accession>A0A318QQQ3</accession>
<comment type="caution">
    <text evidence="1">The sequence shown here is derived from an EMBL/GenBank/DDBJ whole genome shotgun (WGS) entry which is preliminary data.</text>
</comment>
<gene>
    <name evidence="1" type="ORF">CFR80_14640</name>
</gene>
<proteinExistence type="predicted"/>
<protein>
    <submittedName>
        <fullName evidence="1">Uncharacterized protein</fullName>
    </submittedName>
</protein>
<evidence type="ECO:0000313" key="1">
    <source>
        <dbReference type="EMBL" id="PYD79788.1"/>
    </source>
</evidence>
<evidence type="ECO:0000313" key="2">
    <source>
        <dbReference type="Proteomes" id="UP000247417"/>
    </source>
</evidence>